<dbReference type="GO" id="GO:0001709">
    <property type="term" value="P:cell fate determination"/>
    <property type="evidence" value="ECO:0007669"/>
    <property type="project" value="TreeGrafter"/>
</dbReference>
<feature type="chain" id="PRO_5010193603" evidence="2">
    <location>
        <begin position="22"/>
        <end position="122"/>
    </location>
</feature>
<dbReference type="GeneID" id="106754344"/>
<sequence length="122" mass="13284">MATSTMKLFITILFCVLFSQGYSKCSLEDIHVTQTITGLTVKGKQELNVTIANECSCAQSNLKLDCRGFQSRKPVDPSILKVSGNVCLVNGGKPILEGAVEFSYAWDTPFSFDPISSLISCH</sequence>
<protein>
    <submittedName>
        <fullName evidence="4">Uncharacterized protein LOC106754344</fullName>
    </submittedName>
</protein>
<keyword evidence="1 2" id="KW-0732">Signal</keyword>
<dbReference type="InterPro" id="IPR040361">
    <property type="entry name" value="TPD1"/>
</dbReference>
<evidence type="ECO:0000313" key="3">
    <source>
        <dbReference type="Proteomes" id="UP000087766"/>
    </source>
</evidence>
<feature type="signal peptide" evidence="2">
    <location>
        <begin position="1"/>
        <end position="21"/>
    </location>
</feature>
<organism evidence="3 4">
    <name type="scientific">Vigna radiata var. radiata</name>
    <name type="common">Mung bean</name>
    <name type="synonym">Phaseolus aureus</name>
    <dbReference type="NCBI Taxonomy" id="3916"/>
    <lineage>
        <taxon>Eukaryota</taxon>
        <taxon>Viridiplantae</taxon>
        <taxon>Streptophyta</taxon>
        <taxon>Embryophyta</taxon>
        <taxon>Tracheophyta</taxon>
        <taxon>Spermatophyta</taxon>
        <taxon>Magnoliopsida</taxon>
        <taxon>eudicotyledons</taxon>
        <taxon>Gunneridae</taxon>
        <taxon>Pentapetalae</taxon>
        <taxon>rosids</taxon>
        <taxon>fabids</taxon>
        <taxon>Fabales</taxon>
        <taxon>Fabaceae</taxon>
        <taxon>Papilionoideae</taxon>
        <taxon>50 kb inversion clade</taxon>
        <taxon>NPAAA clade</taxon>
        <taxon>indigoferoid/millettioid clade</taxon>
        <taxon>Phaseoleae</taxon>
        <taxon>Vigna</taxon>
    </lineage>
</organism>
<proteinExistence type="predicted"/>
<dbReference type="PANTHER" id="PTHR33184:SF80">
    <property type="entry name" value="BETA-1,3-N-ACETYLGLUCOSAMINYLTRANSFERASE FAMILY PROTEIN"/>
    <property type="match status" value="1"/>
</dbReference>
<evidence type="ECO:0000313" key="4">
    <source>
        <dbReference type="RefSeq" id="XP_014491843.1"/>
    </source>
</evidence>
<dbReference type="STRING" id="3916.A0A1S3TDJ4"/>
<dbReference type="OrthoDB" id="603213at2759"/>
<keyword evidence="3" id="KW-1185">Reference proteome</keyword>
<dbReference type="KEGG" id="vra:106754344"/>
<evidence type="ECO:0000256" key="1">
    <source>
        <dbReference type="ARBA" id="ARBA00022729"/>
    </source>
</evidence>
<dbReference type="Pfam" id="PF24068">
    <property type="entry name" value="TPD1_C"/>
    <property type="match status" value="1"/>
</dbReference>
<dbReference type="Gramene" id="Vradi0294s00130.1">
    <property type="protein sequence ID" value="Vradi0294s00130.1"/>
    <property type="gene ID" value="Vradi0294s00130"/>
</dbReference>
<dbReference type="Proteomes" id="UP000087766">
    <property type="component" value="Unplaced"/>
</dbReference>
<gene>
    <name evidence="4" type="primary">LOC106754344</name>
</gene>
<name>A0A1S3TDJ4_VIGRR</name>
<dbReference type="PANTHER" id="PTHR33184">
    <property type="entry name" value="PROTEIN TAPETUM DETERMINANT 1-LIKE-RELATED"/>
    <property type="match status" value="1"/>
</dbReference>
<reference evidence="4" key="1">
    <citation type="submission" date="2025-08" db="UniProtKB">
        <authorList>
            <consortium name="RefSeq"/>
        </authorList>
    </citation>
    <scope>IDENTIFICATION</scope>
    <source>
        <tissue evidence="4">Leaf</tissue>
    </source>
</reference>
<dbReference type="RefSeq" id="XP_014491843.1">
    <property type="nucleotide sequence ID" value="XM_014636357.1"/>
</dbReference>
<dbReference type="AlphaFoldDB" id="A0A1S3TDJ4"/>
<evidence type="ECO:0000256" key="2">
    <source>
        <dbReference type="SAM" id="SignalP"/>
    </source>
</evidence>
<accession>A0A1S3TDJ4</accession>